<dbReference type="InterPro" id="IPR029048">
    <property type="entry name" value="HSP70_C_sf"/>
</dbReference>
<dbReference type="Gene3D" id="3.90.640.10">
    <property type="entry name" value="Actin, Chain A, domain 4"/>
    <property type="match status" value="1"/>
</dbReference>
<accession>A0A1E4U3D3</accession>
<dbReference type="Gene3D" id="1.20.1270.10">
    <property type="match status" value="1"/>
</dbReference>
<dbReference type="AlphaFoldDB" id="A0A1E4U3D3"/>
<gene>
    <name evidence="7" type="ORF">PACTADRAFT_48257</name>
</gene>
<feature type="compositionally biased region" description="Basic and acidic residues" evidence="5">
    <location>
        <begin position="860"/>
        <end position="875"/>
    </location>
</feature>
<feature type="compositionally biased region" description="Acidic residues" evidence="5">
    <location>
        <begin position="888"/>
        <end position="899"/>
    </location>
</feature>
<evidence type="ECO:0000313" key="7">
    <source>
        <dbReference type="EMBL" id="ODV98510.1"/>
    </source>
</evidence>
<dbReference type="SUPFAM" id="SSF53067">
    <property type="entry name" value="Actin-like ATPase domain"/>
    <property type="match status" value="2"/>
</dbReference>
<keyword evidence="4" id="KW-0143">Chaperone</keyword>
<dbReference type="InterPro" id="IPR043129">
    <property type="entry name" value="ATPase_NBD"/>
</dbReference>
<reference evidence="8" key="1">
    <citation type="submission" date="2016-05" db="EMBL/GenBank/DDBJ databases">
        <title>Comparative genomics of biotechnologically important yeasts.</title>
        <authorList>
            <consortium name="DOE Joint Genome Institute"/>
            <person name="Riley R."/>
            <person name="Haridas S."/>
            <person name="Wolfe K.H."/>
            <person name="Lopes M.R."/>
            <person name="Hittinger C.T."/>
            <person name="Goker M."/>
            <person name="Salamov A."/>
            <person name="Wisecaver J."/>
            <person name="Long T.M."/>
            <person name="Aerts A.L."/>
            <person name="Barry K."/>
            <person name="Choi C."/>
            <person name="Clum A."/>
            <person name="Coughlan A.Y."/>
            <person name="Deshpande S."/>
            <person name="Douglass A.P."/>
            <person name="Hanson S.J."/>
            <person name="Klenk H.-P."/>
            <person name="Labutti K."/>
            <person name="Lapidus A."/>
            <person name="Lindquist E."/>
            <person name="Lipzen A."/>
            <person name="Meier-Kolthoff J.P."/>
            <person name="Ohm R.A."/>
            <person name="Otillar R.P."/>
            <person name="Pangilinan J."/>
            <person name="Peng Y."/>
            <person name="Rokas A."/>
            <person name="Rosa C.A."/>
            <person name="Scheuner C."/>
            <person name="Sibirny A.A."/>
            <person name="Slot J.C."/>
            <person name="Stielow J.B."/>
            <person name="Sun H."/>
            <person name="Kurtzman C.P."/>
            <person name="Blackwell M."/>
            <person name="Grigoriev I.V."/>
            <person name="Jeffries T.W."/>
        </authorList>
    </citation>
    <scope>NUCLEOTIDE SEQUENCE [LARGE SCALE GENOMIC DNA]</scope>
    <source>
        <strain evidence="8">NRRL Y-2460</strain>
    </source>
</reference>
<protein>
    <submittedName>
        <fullName evidence="7">Uncharacterized protein</fullName>
    </submittedName>
</protein>
<dbReference type="FunFam" id="3.90.640.10:FF:000010">
    <property type="entry name" value="heat shock 70 kDa protein 14"/>
    <property type="match status" value="1"/>
</dbReference>
<dbReference type="FunFam" id="3.30.420.40:FF:000171">
    <property type="entry name" value="Heat shock 70 kDa protein 4"/>
    <property type="match status" value="1"/>
</dbReference>
<dbReference type="Gene3D" id="3.30.30.30">
    <property type="match status" value="1"/>
</dbReference>
<dbReference type="EMBL" id="KV454011">
    <property type="protein sequence ID" value="ODV98510.1"/>
    <property type="molecule type" value="Genomic_DNA"/>
</dbReference>
<organism evidence="7 8">
    <name type="scientific">Pachysolen tannophilus NRRL Y-2460</name>
    <dbReference type="NCBI Taxonomy" id="669874"/>
    <lineage>
        <taxon>Eukaryota</taxon>
        <taxon>Fungi</taxon>
        <taxon>Dikarya</taxon>
        <taxon>Ascomycota</taxon>
        <taxon>Saccharomycotina</taxon>
        <taxon>Pichiomycetes</taxon>
        <taxon>Pachysolenaceae</taxon>
        <taxon>Pachysolen</taxon>
    </lineage>
</organism>
<name>A0A1E4U3D3_PACTA</name>
<feature type="compositionally biased region" description="Acidic residues" evidence="5">
    <location>
        <begin position="910"/>
        <end position="921"/>
    </location>
</feature>
<evidence type="ECO:0000256" key="5">
    <source>
        <dbReference type="SAM" id="MobiDB-lite"/>
    </source>
</evidence>
<dbReference type="InterPro" id="IPR013126">
    <property type="entry name" value="Hsp_70_fam"/>
</dbReference>
<dbReference type="Pfam" id="PF00012">
    <property type="entry name" value="HSP70"/>
    <property type="match status" value="1"/>
</dbReference>
<dbReference type="PANTHER" id="PTHR45639">
    <property type="entry name" value="HSC70CB, ISOFORM G-RELATED"/>
    <property type="match status" value="1"/>
</dbReference>
<comment type="similarity">
    <text evidence="1">Belongs to the heat shock protein 70 family.</text>
</comment>
<dbReference type="PRINTS" id="PR00301">
    <property type="entry name" value="HEATSHOCK70"/>
</dbReference>
<dbReference type="Proteomes" id="UP000094236">
    <property type="component" value="Unassembled WGS sequence"/>
</dbReference>
<sequence length="921" mass="103528">MRATRVLSLLLFVFVPIISCALLGIDYGQEFTKSVLVSPGVPFEIVLTRDSKRKDTSGLALKQLPNKEIERIYGSATASYCARLPNACLLHLKSLLGKSIDDNNEITNYLSMHKGVSLVPSKNGRHTIAFDLAKMGVFSIEEAVGMSISEIKERAQHHLQIANSGAGYSTIHDVVITVPSFFTQAQRAAIRDAAEIANLKLVGLVDDGTAVAVNYVSSRQFDNAKHYHIIYDMGAGSTKATLFSVTANQTTGASNVEIEGVGFDDNLGGHHLTKTVMDILKEKFLKQYPKVKASAFENNERAMARLWQSAEKAKIVLSANNDARVTIENLFNDIDFKTVVSRDEFENVNQDLIIRMLNPVLDIFKRPLNKELTIDVNAIESVILTGGATRTPFVQQHLNSLIGGSTSIAKNVNADEAAVLGATLRGVLLSKMFKAKDISVIERSLYDYQISINNSDTFIDLFPRGSILGETTTLELTDLFNTTHDFSINLYENAELYVTQEFKNIEKAISVLDLNETQCAGGVKYFVTFKISESKFFSLEKLQAKCIAGEKSLFEKIIGSDKEDKEDDEIILDTKTEDDAKNKKKKISTILYGKNTYAKARPMSSVTKQSSIEKLRELSKKDAVRKQQDETRNLLEGALYDLRSYVQDDSDVLKNAPQDLIDDASDLASEYLEWLDYESDNASTDLLKQKLQDVKIAKAKIQTYLEYLNLPLDKSEFNKLHKEGLQTMHDLQDIMLTMAEDASSLQQNFSNVGLNWEEENKKIKLKLKPIDDSEVQHTFMQLNENLDKLVTMSVVDTKDKIQEDKSSEYDREELFELHEEINELIKKLQGFKDLLSKAHKQRTSALKKVLNKKIAKMIKSAKESAENEQKEQQKGKEKHKHKEQQEQTSEEIDDEFYDVTDDKRSGGSEESSESDVDHDEL</sequence>
<proteinExistence type="inferred from homology"/>
<dbReference type="OrthoDB" id="10262720at2759"/>
<evidence type="ECO:0000256" key="4">
    <source>
        <dbReference type="ARBA" id="ARBA00023186"/>
    </source>
</evidence>
<evidence type="ECO:0000313" key="8">
    <source>
        <dbReference type="Proteomes" id="UP000094236"/>
    </source>
</evidence>
<keyword evidence="8" id="KW-1185">Reference proteome</keyword>
<dbReference type="PANTHER" id="PTHR45639:SF3">
    <property type="entry name" value="HYPOXIA UP-REGULATED PROTEIN 1"/>
    <property type="match status" value="1"/>
</dbReference>
<evidence type="ECO:0000256" key="6">
    <source>
        <dbReference type="SAM" id="SignalP"/>
    </source>
</evidence>
<dbReference type="GO" id="GO:0030968">
    <property type="term" value="P:endoplasmic reticulum unfolded protein response"/>
    <property type="evidence" value="ECO:0007669"/>
    <property type="project" value="TreeGrafter"/>
</dbReference>
<dbReference type="CDD" id="cd10230">
    <property type="entry name" value="ASKHA_NBD_HSP70_HYOU1"/>
    <property type="match status" value="1"/>
</dbReference>
<dbReference type="GO" id="GO:0005524">
    <property type="term" value="F:ATP binding"/>
    <property type="evidence" value="ECO:0007669"/>
    <property type="project" value="UniProtKB-KW"/>
</dbReference>
<dbReference type="STRING" id="669874.A0A1E4U3D3"/>
<keyword evidence="6" id="KW-0732">Signal</keyword>
<evidence type="ECO:0000256" key="1">
    <source>
        <dbReference type="ARBA" id="ARBA00007381"/>
    </source>
</evidence>
<dbReference type="GO" id="GO:0034663">
    <property type="term" value="C:endoplasmic reticulum chaperone complex"/>
    <property type="evidence" value="ECO:0007669"/>
    <property type="project" value="TreeGrafter"/>
</dbReference>
<feature type="signal peptide" evidence="6">
    <location>
        <begin position="1"/>
        <end position="20"/>
    </location>
</feature>
<evidence type="ECO:0000256" key="3">
    <source>
        <dbReference type="ARBA" id="ARBA00022840"/>
    </source>
</evidence>
<dbReference type="Gene3D" id="3.30.420.40">
    <property type="match status" value="2"/>
</dbReference>
<feature type="region of interest" description="Disordered" evidence="5">
    <location>
        <begin position="860"/>
        <end position="921"/>
    </location>
</feature>
<keyword evidence="2" id="KW-0547">Nucleotide-binding</keyword>
<keyword evidence="3" id="KW-0067">ATP-binding</keyword>
<dbReference type="GO" id="GO:0140662">
    <property type="term" value="F:ATP-dependent protein folding chaperone"/>
    <property type="evidence" value="ECO:0007669"/>
    <property type="project" value="InterPro"/>
</dbReference>
<feature type="chain" id="PRO_5009163459" evidence="6">
    <location>
        <begin position="21"/>
        <end position="921"/>
    </location>
</feature>
<evidence type="ECO:0000256" key="2">
    <source>
        <dbReference type="ARBA" id="ARBA00022741"/>
    </source>
</evidence>